<name>A0ABQ1GMZ4_9BACL</name>
<dbReference type="RefSeq" id="WP_009710626.1">
    <property type="nucleotide sequence ID" value="NZ_BMEX01000005.1"/>
</dbReference>
<proteinExistence type="predicted"/>
<organism evidence="1 2">
    <name type="scientific">Kroppenstedtia guangzhouensis</name>
    <dbReference type="NCBI Taxonomy" id="1274356"/>
    <lineage>
        <taxon>Bacteria</taxon>
        <taxon>Bacillati</taxon>
        <taxon>Bacillota</taxon>
        <taxon>Bacilli</taxon>
        <taxon>Bacillales</taxon>
        <taxon>Thermoactinomycetaceae</taxon>
        <taxon>Kroppenstedtia</taxon>
    </lineage>
</organism>
<reference evidence="2" key="1">
    <citation type="journal article" date="2019" name="Int. J. Syst. Evol. Microbiol.">
        <title>The Global Catalogue of Microorganisms (GCM) 10K type strain sequencing project: providing services to taxonomists for standard genome sequencing and annotation.</title>
        <authorList>
            <consortium name="The Broad Institute Genomics Platform"/>
            <consortium name="The Broad Institute Genome Sequencing Center for Infectious Disease"/>
            <person name="Wu L."/>
            <person name="Ma J."/>
        </authorList>
    </citation>
    <scope>NUCLEOTIDE SEQUENCE [LARGE SCALE GENOMIC DNA]</scope>
    <source>
        <strain evidence="2">CGMCC 1.12404</strain>
    </source>
</reference>
<evidence type="ECO:0008006" key="3">
    <source>
        <dbReference type="Google" id="ProtNLM"/>
    </source>
</evidence>
<sequence length="90" mass="9713">MRKKVTATVVVDGGGSRAWHGDTGHYVYGILVQLVEDLLKTHTPGEGETAYFSIVVENTGRAVRVTSPQNLVSGAKEEMKRLGLQGEVLC</sequence>
<dbReference type="EMBL" id="BMEX01000005">
    <property type="protein sequence ID" value="GGA46976.1"/>
    <property type="molecule type" value="Genomic_DNA"/>
</dbReference>
<keyword evidence="2" id="KW-1185">Reference proteome</keyword>
<evidence type="ECO:0000313" key="1">
    <source>
        <dbReference type="EMBL" id="GGA46976.1"/>
    </source>
</evidence>
<comment type="caution">
    <text evidence="1">The sequence shown here is derived from an EMBL/GenBank/DDBJ whole genome shotgun (WGS) entry which is preliminary data.</text>
</comment>
<dbReference type="Proteomes" id="UP000617979">
    <property type="component" value="Unassembled WGS sequence"/>
</dbReference>
<gene>
    <name evidence="1" type="ORF">GCM10007416_20200</name>
</gene>
<evidence type="ECO:0000313" key="2">
    <source>
        <dbReference type="Proteomes" id="UP000617979"/>
    </source>
</evidence>
<protein>
    <recommendedName>
        <fullName evidence="3">ATP-dependent Clp protease adaptor protein ClpS</fullName>
    </recommendedName>
</protein>
<accession>A0ABQ1GMZ4</accession>